<dbReference type="EMBL" id="VEVO01000004">
    <property type="protein sequence ID" value="KAF0043569.1"/>
    <property type="molecule type" value="Genomic_DNA"/>
</dbReference>
<comment type="caution">
    <text evidence="1">The sequence shown here is derived from an EMBL/GenBank/DDBJ whole genome shotgun (WGS) entry which is preliminary data.</text>
</comment>
<evidence type="ECO:0000313" key="1">
    <source>
        <dbReference type="EMBL" id="KAF0043569.1"/>
    </source>
</evidence>
<sequence>MDYFYDILVGRLVSVTSGQTARARPYRSSTASCRSRTCSTVVRRTCGYKRRAAGP</sequence>
<proteinExistence type="predicted"/>
<evidence type="ECO:0000313" key="2">
    <source>
        <dbReference type="Proteomes" id="UP000438429"/>
    </source>
</evidence>
<dbReference type="Proteomes" id="UP000438429">
    <property type="component" value="Unassembled WGS sequence"/>
</dbReference>
<name>A0A6A4TFH0_SCOMX</name>
<feature type="non-terminal residue" evidence="1">
    <location>
        <position position="55"/>
    </location>
</feature>
<gene>
    <name evidence="1" type="ORF">F2P81_004906</name>
</gene>
<organism evidence="1 2">
    <name type="scientific">Scophthalmus maximus</name>
    <name type="common">Turbot</name>
    <name type="synonym">Psetta maxima</name>
    <dbReference type="NCBI Taxonomy" id="52904"/>
    <lineage>
        <taxon>Eukaryota</taxon>
        <taxon>Metazoa</taxon>
        <taxon>Chordata</taxon>
        <taxon>Craniata</taxon>
        <taxon>Vertebrata</taxon>
        <taxon>Euteleostomi</taxon>
        <taxon>Actinopterygii</taxon>
        <taxon>Neopterygii</taxon>
        <taxon>Teleostei</taxon>
        <taxon>Neoteleostei</taxon>
        <taxon>Acanthomorphata</taxon>
        <taxon>Carangaria</taxon>
        <taxon>Pleuronectiformes</taxon>
        <taxon>Pleuronectoidei</taxon>
        <taxon>Scophthalmidae</taxon>
        <taxon>Scophthalmus</taxon>
    </lineage>
</organism>
<dbReference type="AlphaFoldDB" id="A0A6A4TFH0"/>
<reference evidence="1 2" key="1">
    <citation type="submission" date="2019-06" db="EMBL/GenBank/DDBJ databases">
        <title>Draft genomes of female and male turbot (Scophthalmus maximus).</title>
        <authorList>
            <person name="Xu H."/>
            <person name="Xu X.-W."/>
            <person name="Shao C."/>
            <person name="Chen S."/>
        </authorList>
    </citation>
    <scope>NUCLEOTIDE SEQUENCE [LARGE SCALE GENOMIC DNA]</scope>
    <source>
        <strain evidence="1">Ysfricsl-2016a</strain>
        <tissue evidence="1">Blood</tissue>
    </source>
</reference>
<accession>A0A6A4TFH0</accession>
<protein>
    <submittedName>
        <fullName evidence="1">Uncharacterized protein</fullName>
    </submittedName>
</protein>